<feature type="domain" description="C2H2-type" evidence="10">
    <location>
        <begin position="360"/>
        <end position="387"/>
    </location>
</feature>
<evidence type="ECO:0000256" key="4">
    <source>
        <dbReference type="ARBA" id="ARBA00022833"/>
    </source>
</evidence>
<keyword evidence="12" id="KW-1185">Reference proteome</keyword>
<dbReference type="PhylomeDB" id="A0A0A2KSN1"/>
<feature type="compositionally biased region" description="Polar residues" evidence="9">
    <location>
        <begin position="453"/>
        <end position="481"/>
    </location>
</feature>
<evidence type="ECO:0000256" key="3">
    <source>
        <dbReference type="ARBA" id="ARBA00022771"/>
    </source>
</evidence>
<gene>
    <name evidence="11" type="ORF">PITC_046480</name>
</gene>
<evidence type="ECO:0000313" key="11">
    <source>
        <dbReference type="EMBL" id="KGO69953.1"/>
    </source>
</evidence>
<feature type="compositionally biased region" description="Basic and acidic residues" evidence="9">
    <location>
        <begin position="124"/>
        <end position="149"/>
    </location>
</feature>
<feature type="region of interest" description="Disordered" evidence="9">
    <location>
        <begin position="87"/>
        <end position="174"/>
    </location>
</feature>
<evidence type="ECO:0000313" key="12">
    <source>
        <dbReference type="Proteomes" id="UP000030104"/>
    </source>
</evidence>
<name>A0A0A2KSN1_PENIT</name>
<dbReference type="PROSITE" id="PS50157">
    <property type="entry name" value="ZINC_FINGER_C2H2_2"/>
    <property type="match status" value="1"/>
</dbReference>
<comment type="subcellular location">
    <subcellularLocation>
        <location evidence="1">Nucleus</location>
    </subcellularLocation>
</comment>
<dbReference type="AlphaFoldDB" id="A0A0A2KSN1"/>
<keyword evidence="3 8" id="KW-0863">Zinc-finger</keyword>
<feature type="region of interest" description="Disordered" evidence="9">
    <location>
        <begin position="1"/>
        <end position="75"/>
    </location>
</feature>
<dbReference type="HOGENOM" id="CLU_008243_0_0_1"/>
<dbReference type="GO" id="GO:0005634">
    <property type="term" value="C:nucleus"/>
    <property type="evidence" value="ECO:0007669"/>
    <property type="project" value="UniProtKB-SubCell"/>
</dbReference>
<dbReference type="STRING" id="40296.A0A0A2KSN1"/>
<dbReference type="InterPro" id="IPR013087">
    <property type="entry name" value="Znf_C2H2_type"/>
</dbReference>
<keyword evidence="6" id="KW-0804">Transcription</keyword>
<protein>
    <submittedName>
        <fullName evidence="11">Zinc finger, C2H2</fullName>
    </submittedName>
</protein>
<dbReference type="OrthoDB" id="9368434at2759"/>
<evidence type="ECO:0000256" key="8">
    <source>
        <dbReference type="PROSITE-ProRule" id="PRU00042"/>
    </source>
</evidence>
<accession>A0A0A2KSN1</accession>
<dbReference type="PROSITE" id="PS00028">
    <property type="entry name" value="ZINC_FINGER_C2H2_1"/>
    <property type="match status" value="1"/>
</dbReference>
<dbReference type="GO" id="GO:0008270">
    <property type="term" value="F:zinc ion binding"/>
    <property type="evidence" value="ECO:0007669"/>
    <property type="project" value="UniProtKB-KW"/>
</dbReference>
<dbReference type="SMART" id="SM00355">
    <property type="entry name" value="ZnF_C2H2"/>
    <property type="match status" value="3"/>
</dbReference>
<reference evidence="11 12" key="1">
    <citation type="journal article" date="2015" name="Mol. Plant Microbe Interact.">
        <title>Genome, transcriptome, and functional analyses of Penicillium expansum provide new insights into secondary metabolism and pathogenicity.</title>
        <authorList>
            <person name="Ballester A.R."/>
            <person name="Marcet-Houben M."/>
            <person name="Levin E."/>
            <person name="Sela N."/>
            <person name="Selma-Lazaro C."/>
            <person name="Carmona L."/>
            <person name="Wisniewski M."/>
            <person name="Droby S."/>
            <person name="Gonzalez-Candelas L."/>
            <person name="Gabaldon T."/>
        </authorList>
    </citation>
    <scope>NUCLEOTIDE SEQUENCE [LARGE SCALE GENOMIC DNA]</scope>
    <source>
        <strain evidence="11 12">PHI-1</strain>
    </source>
</reference>
<organism evidence="11 12">
    <name type="scientific">Penicillium italicum</name>
    <name type="common">Blue mold</name>
    <dbReference type="NCBI Taxonomy" id="40296"/>
    <lineage>
        <taxon>Eukaryota</taxon>
        <taxon>Fungi</taxon>
        <taxon>Dikarya</taxon>
        <taxon>Ascomycota</taxon>
        <taxon>Pezizomycotina</taxon>
        <taxon>Eurotiomycetes</taxon>
        <taxon>Eurotiomycetidae</taxon>
        <taxon>Eurotiales</taxon>
        <taxon>Aspergillaceae</taxon>
        <taxon>Penicillium</taxon>
    </lineage>
</organism>
<keyword evidence="5" id="KW-0805">Transcription regulation</keyword>
<keyword evidence="4" id="KW-0862">Zinc</keyword>
<evidence type="ECO:0000256" key="2">
    <source>
        <dbReference type="ARBA" id="ARBA00022723"/>
    </source>
</evidence>
<dbReference type="Gene3D" id="3.30.160.60">
    <property type="entry name" value="Classic Zinc Finger"/>
    <property type="match status" value="1"/>
</dbReference>
<sequence length="771" mass="85161">MSAVQTEPSRVHPRRRPVLNTALPTLSSDSPDSKMPLKKGETFHTPTSPPSSDRDPVLNFRSLPHRSVTSLEAISVAEERMTSILGRLTLETTEDQSSEVAGGESPLESGLTHSNSQSNSPRSSNEEDRSIPIPLDGKKARQQHSHESDSGLGTSLSSEEGLTDSQNKVNDGIHDNQSAITSSISAFDIGSSPKRQLGPAACKQIERFVLVPILKEPRLKPFHALVRSVPQRIINKQIVCLRDLEKTLLWLAPVRRYAAMVRAERERVQVTRGSESSKEPISLVIPKATLEGGLSKNGKSAELVIMQDGKPISMATGKPYEADVCGTAKRTINLDGAVDEGVERSMARRKKDAPPMNINQKCADCDKVFKRPCDLTKHEKTHTRPWKCEYPDCNYHTKGWPTEKERDRHMNDRHSDKPTLYKCQFHKCPYASKRASNCKQHMEKSHGWVYVRSKNNGRNGSKRGSSAQATPQTPSVSTPASKATDFASPIPGPSPSPSDQTYNWPENPQFNFADPPALAHGEDFPLFGETSPYLMTDVNSFPTSVNLSGFQSQFEAGDPNGLIPALEMHRQSMNSMSIPSAESVPDLMGPVSFDGSPLTGTESINFDLDWSNLDYPTNEDYTAMAAQLPQGHSLEAMKGYSNDYEHMNLNHCSYDASGKPSGLSPGAQGNAMLYSPDSYNVGDTLSERYEYGLQAQAGNDFTLYNQGAHMGRGAPPMMHTASDHSAQYHQPQPQMFASLEHERVLQSMQPWNGQRPQGHYLPRDMELEFMK</sequence>
<evidence type="ECO:0000259" key="10">
    <source>
        <dbReference type="PROSITE" id="PS50157"/>
    </source>
</evidence>
<keyword evidence="2" id="KW-0479">Metal-binding</keyword>
<dbReference type="PANTHER" id="PTHR46179">
    <property type="entry name" value="ZINC FINGER PROTEIN"/>
    <property type="match status" value="1"/>
</dbReference>
<dbReference type="InterPro" id="IPR051061">
    <property type="entry name" value="Zinc_finger_trans_reg"/>
</dbReference>
<evidence type="ECO:0000256" key="6">
    <source>
        <dbReference type="ARBA" id="ARBA00023163"/>
    </source>
</evidence>
<feature type="compositionally biased region" description="Low complexity" evidence="9">
    <location>
        <begin position="114"/>
        <end position="123"/>
    </location>
</feature>
<dbReference type="EMBL" id="JQGA01001104">
    <property type="protein sequence ID" value="KGO69953.1"/>
    <property type="molecule type" value="Genomic_DNA"/>
</dbReference>
<evidence type="ECO:0000256" key="7">
    <source>
        <dbReference type="ARBA" id="ARBA00023242"/>
    </source>
</evidence>
<comment type="caution">
    <text evidence="11">The sequence shown here is derived from an EMBL/GenBank/DDBJ whole genome shotgun (WGS) entry which is preliminary data.</text>
</comment>
<feature type="compositionally biased region" description="Polar residues" evidence="9">
    <location>
        <begin position="499"/>
        <end position="510"/>
    </location>
</feature>
<evidence type="ECO:0000256" key="1">
    <source>
        <dbReference type="ARBA" id="ARBA00004123"/>
    </source>
</evidence>
<evidence type="ECO:0000256" key="5">
    <source>
        <dbReference type="ARBA" id="ARBA00023015"/>
    </source>
</evidence>
<dbReference type="Proteomes" id="UP000030104">
    <property type="component" value="Unassembled WGS sequence"/>
</dbReference>
<dbReference type="PANTHER" id="PTHR46179:SF13">
    <property type="entry name" value="C2H2-TYPE DOMAIN-CONTAINING PROTEIN"/>
    <property type="match status" value="1"/>
</dbReference>
<keyword evidence="7" id="KW-0539">Nucleus</keyword>
<evidence type="ECO:0000256" key="9">
    <source>
        <dbReference type="SAM" id="MobiDB-lite"/>
    </source>
</evidence>
<dbReference type="OMA" id="PMDINQK"/>
<dbReference type="GO" id="GO:0006357">
    <property type="term" value="P:regulation of transcription by RNA polymerase II"/>
    <property type="evidence" value="ECO:0007669"/>
    <property type="project" value="TreeGrafter"/>
</dbReference>
<proteinExistence type="predicted"/>
<feature type="compositionally biased region" description="Low complexity" evidence="9">
    <location>
        <begin position="150"/>
        <end position="160"/>
    </location>
</feature>
<feature type="region of interest" description="Disordered" evidence="9">
    <location>
        <begin position="449"/>
        <end position="516"/>
    </location>
</feature>
<feature type="compositionally biased region" description="Polar residues" evidence="9">
    <location>
        <begin position="164"/>
        <end position="174"/>
    </location>
</feature>